<sequence>FRQIISFQPSTFTNNFTTNPIGSTIAIIYNYLSSSSSSSSSKFLVQLGFDTLQGFALLIENTLHNITQ</sequence>
<feature type="non-terminal residue" evidence="1">
    <location>
        <position position="1"/>
    </location>
</feature>
<gene>
    <name evidence="1" type="ORF">OVN521_LOCUS31012</name>
</gene>
<accession>A0A820HJS5</accession>
<comment type="caution">
    <text evidence="1">The sequence shown here is derived from an EMBL/GenBank/DDBJ whole genome shotgun (WGS) entry which is preliminary data.</text>
</comment>
<reference evidence="1" key="1">
    <citation type="submission" date="2021-02" db="EMBL/GenBank/DDBJ databases">
        <authorList>
            <person name="Nowell W R."/>
        </authorList>
    </citation>
    <scope>NUCLEOTIDE SEQUENCE</scope>
</reference>
<name>A0A820HJS5_9BILA</name>
<keyword evidence="2" id="KW-1185">Reference proteome</keyword>
<protein>
    <submittedName>
        <fullName evidence="1">Uncharacterized protein</fullName>
    </submittedName>
</protein>
<organism evidence="1 2">
    <name type="scientific">Rotaria magnacalcarata</name>
    <dbReference type="NCBI Taxonomy" id="392030"/>
    <lineage>
        <taxon>Eukaryota</taxon>
        <taxon>Metazoa</taxon>
        <taxon>Spiralia</taxon>
        <taxon>Gnathifera</taxon>
        <taxon>Rotifera</taxon>
        <taxon>Eurotatoria</taxon>
        <taxon>Bdelloidea</taxon>
        <taxon>Philodinida</taxon>
        <taxon>Philodinidae</taxon>
        <taxon>Rotaria</taxon>
    </lineage>
</organism>
<dbReference type="AlphaFoldDB" id="A0A820HJS5"/>
<evidence type="ECO:0000313" key="1">
    <source>
        <dbReference type="EMBL" id="CAF4293417.1"/>
    </source>
</evidence>
<evidence type="ECO:0000313" key="2">
    <source>
        <dbReference type="Proteomes" id="UP000663866"/>
    </source>
</evidence>
<proteinExistence type="predicted"/>
<feature type="non-terminal residue" evidence="1">
    <location>
        <position position="68"/>
    </location>
</feature>
<dbReference type="EMBL" id="CAJOBG010013315">
    <property type="protein sequence ID" value="CAF4293417.1"/>
    <property type="molecule type" value="Genomic_DNA"/>
</dbReference>
<dbReference type="Proteomes" id="UP000663866">
    <property type="component" value="Unassembled WGS sequence"/>
</dbReference>